<feature type="domain" description="HTH myb-type" evidence="10">
    <location>
        <begin position="217"/>
        <end position="271"/>
    </location>
</feature>
<dbReference type="NCBIfam" id="TIGR01557">
    <property type="entry name" value="myb_SHAQKYF"/>
    <property type="match status" value="1"/>
</dbReference>
<dbReference type="SUPFAM" id="SSF46689">
    <property type="entry name" value="Homeodomain-like"/>
    <property type="match status" value="1"/>
</dbReference>
<feature type="compositionally biased region" description="Low complexity" evidence="8">
    <location>
        <begin position="309"/>
        <end position="318"/>
    </location>
</feature>
<dbReference type="FunFam" id="1.10.10.60:FF:000007">
    <property type="entry name" value="Two-component response regulator"/>
    <property type="match status" value="1"/>
</dbReference>
<dbReference type="GO" id="GO:0003677">
    <property type="term" value="F:DNA binding"/>
    <property type="evidence" value="ECO:0007669"/>
    <property type="project" value="InterPro"/>
</dbReference>
<dbReference type="InterPro" id="IPR006447">
    <property type="entry name" value="Myb_dom_plants"/>
</dbReference>
<feature type="modified residue" description="4-aspartylphosphate" evidence="7">
    <location>
        <position position="103"/>
    </location>
</feature>
<dbReference type="InterPro" id="IPR001789">
    <property type="entry name" value="Sig_transdc_resp-reg_receiver"/>
</dbReference>
<organism evidence="11">
    <name type="scientific">Pinus yunnanensis</name>
    <name type="common">Yunnan pine</name>
    <dbReference type="NCBI Taxonomy" id="88732"/>
    <lineage>
        <taxon>Eukaryota</taxon>
        <taxon>Viridiplantae</taxon>
        <taxon>Streptophyta</taxon>
        <taxon>Embryophyta</taxon>
        <taxon>Tracheophyta</taxon>
        <taxon>Spermatophyta</taxon>
        <taxon>Pinopsida</taxon>
        <taxon>Pinidae</taxon>
        <taxon>Conifers I</taxon>
        <taxon>Pinales</taxon>
        <taxon>Pinaceae</taxon>
        <taxon>Pinus</taxon>
        <taxon>Pinus subgen. Pinus</taxon>
    </lineage>
</organism>
<evidence type="ECO:0000256" key="5">
    <source>
        <dbReference type="ARBA" id="ARBA00023163"/>
    </source>
</evidence>
<dbReference type="Gene3D" id="3.40.50.2300">
    <property type="match status" value="1"/>
</dbReference>
<dbReference type="InterPro" id="IPR045279">
    <property type="entry name" value="ARR-like"/>
</dbReference>
<keyword evidence="4" id="KW-0010">Activator</keyword>
<dbReference type="PROSITE" id="PS50110">
    <property type="entry name" value="RESPONSE_REGULATORY"/>
    <property type="match status" value="1"/>
</dbReference>
<dbReference type="InterPro" id="IPR009057">
    <property type="entry name" value="Homeodomain-like_sf"/>
</dbReference>
<keyword evidence="1 7" id="KW-0597">Phosphoprotein</keyword>
<feature type="region of interest" description="Disordered" evidence="8">
    <location>
        <begin position="280"/>
        <end position="324"/>
    </location>
</feature>
<evidence type="ECO:0000313" key="11">
    <source>
        <dbReference type="EMBL" id="XCI12818.1"/>
    </source>
</evidence>
<dbReference type="Pfam" id="PF00249">
    <property type="entry name" value="Myb_DNA-binding"/>
    <property type="match status" value="1"/>
</dbReference>
<feature type="domain" description="Response regulatory" evidence="9">
    <location>
        <begin position="52"/>
        <end position="167"/>
    </location>
</feature>
<dbReference type="PROSITE" id="PS51294">
    <property type="entry name" value="HTH_MYB"/>
    <property type="match status" value="1"/>
</dbReference>
<dbReference type="InterPro" id="IPR017930">
    <property type="entry name" value="Myb_dom"/>
</dbReference>
<feature type="compositionally biased region" description="Polar residues" evidence="8">
    <location>
        <begin position="437"/>
        <end position="454"/>
    </location>
</feature>
<dbReference type="CDD" id="cd17584">
    <property type="entry name" value="REC_typeB_ARR-like"/>
    <property type="match status" value="1"/>
</dbReference>
<evidence type="ECO:0000256" key="8">
    <source>
        <dbReference type="SAM" id="MobiDB-lite"/>
    </source>
</evidence>
<keyword evidence="3" id="KW-0805">Transcription regulation</keyword>
<dbReference type="Gene3D" id="1.10.10.60">
    <property type="entry name" value="Homeodomain-like"/>
    <property type="match status" value="1"/>
</dbReference>
<keyword evidence="5" id="KW-0804">Transcription</keyword>
<reference evidence="11" key="1">
    <citation type="submission" date="2024-07" db="EMBL/GenBank/DDBJ databases">
        <authorList>
            <person name="Xu J."/>
        </authorList>
    </citation>
    <scope>NUCLEOTIDE SEQUENCE</scope>
</reference>
<dbReference type="EMBL" id="PP978603">
    <property type="protein sequence ID" value="XCI12818.1"/>
    <property type="molecule type" value="mRNA"/>
</dbReference>
<accession>A0AAU8HP30</accession>
<dbReference type="PANTHER" id="PTHR43874">
    <property type="entry name" value="TWO-COMPONENT RESPONSE REGULATOR"/>
    <property type="match status" value="1"/>
</dbReference>
<dbReference type="SUPFAM" id="SSF52172">
    <property type="entry name" value="CheY-like"/>
    <property type="match status" value="1"/>
</dbReference>
<dbReference type="Pfam" id="PF00072">
    <property type="entry name" value="Response_reg"/>
    <property type="match status" value="1"/>
</dbReference>
<evidence type="ECO:0000256" key="6">
    <source>
        <dbReference type="ARBA" id="ARBA00023242"/>
    </source>
</evidence>
<sequence length="540" mass="59914">MSPLVDRDPQVAKGEAFPVGRSCSDSCCHVGGPTKAAAVTSDEEKFSPSGLHVLVVDDDTFCLAVLERMLRQCEYNVTVCTRVSQAISLVKENREGFDIVMSDVYLPGEDGFKLLEVVGIGLGLPVIMMSANGETNVVMRSIRGGACDYLIKPIRTEELRTIWQHVVRRHRQQCHRHDGKDNHGDFSDHGRVLGDFKKRKHSSCQDITDLNSLKTARVHWTAQLHQRFVKAVNQTGLDNAAPKRILEIMNVPGLTRENVASHLQKYRLYLKRLSGSIPEPRPVASFQAARDGKFGGTMQIRKRGKPTPSSSSSSSSSSAIKTSPLSLELSRNLDHATLKSLEQFQAYERKLVANRVQMLRGAATAAAPSSYMRTNVHVDQGYENGGELRIITHAGRLRRNLQGGGGHRACPADESAAQSFKVDFANLAETKPLTKSFGLSTHQPQFQNPAPTTETPEENDVYKEEAKRLIDETQTIDQEELLFSNFVEENFPHMKIPSDHDQMPTLIASAGDLSEEYFMLGEGFLPRLGDKEEITQVHIP</sequence>
<dbReference type="InterPro" id="IPR001005">
    <property type="entry name" value="SANT/Myb"/>
</dbReference>
<evidence type="ECO:0000256" key="1">
    <source>
        <dbReference type="ARBA" id="ARBA00022553"/>
    </source>
</evidence>
<dbReference type="InterPro" id="IPR011006">
    <property type="entry name" value="CheY-like_superfamily"/>
</dbReference>
<keyword evidence="6" id="KW-0539">Nucleus</keyword>
<evidence type="ECO:0000256" key="4">
    <source>
        <dbReference type="ARBA" id="ARBA00023159"/>
    </source>
</evidence>
<evidence type="ECO:0000256" key="7">
    <source>
        <dbReference type="PROSITE-ProRule" id="PRU00169"/>
    </source>
</evidence>
<dbReference type="AlphaFoldDB" id="A0AAU8HP30"/>
<evidence type="ECO:0000259" key="9">
    <source>
        <dbReference type="PROSITE" id="PS50110"/>
    </source>
</evidence>
<dbReference type="SMART" id="SM00448">
    <property type="entry name" value="REC"/>
    <property type="match status" value="1"/>
</dbReference>
<dbReference type="GO" id="GO:0009736">
    <property type="term" value="P:cytokinin-activated signaling pathway"/>
    <property type="evidence" value="ECO:0007669"/>
    <property type="project" value="InterPro"/>
</dbReference>
<feature type="region of interest" description="Disordered" evidence="8">
    <location>
        <begin position="437"/>
        <end position="459"/>
    </location>
</feature>
<evidence type="ECO:0000256" key="3">
    <source>
        <dbReference type="ARBA" id="ARBA00023015"/>
    </source>
</evidence>
<evidence type="ECO:0000256" key="2">
    <source>
        <dbReference type="ARBA" id="ARBA00023012"/>
    </source>
</evidence>
<proteinExistence type="evidence at transcript level"/>
<dbReference type="GO" id="GO:0000160">
    <property type="term" value="P:phosphorelay signal transduction system"/>
    <property type="evidence" value="ECO:0007669"/>
    <property type="project" value="UniProtKB-KW"/>
</dbReference>
<keyword evidence="2" id="KW-0902">Two-component regulatory system</keyword>
<dbReference type="PANTHER" id="PTHR43874:SF67">
    <property type="entry name" value="TWO-COMPONENT RESPONSE REGULATOR ARR2"/>
    <property type="match status" value="1"/>
</dbReference>
<evidence type="ECO:0000259" key="10">
    <source>
        <dbReference type="PROSITE" id="PS51294"/>
    </source>
</evidence>
<protein>
    <submittedName>
        <fullName evidence="11">Two-component response regulator ARR1</fullName>
    </submittedName>
</protein>
<name>A0AAU8HP30_PINYU</name>